<feature type="region of interest" description="Disordered" evidence="1">
    <location>
        <begin position="10"/>
        <end position="53"/>
    </location>
</feature>
<evidence type="ECO:0000256" key="1">
    <source>
        <dbReference type="SAM" id="MobiDB-lite"/>
    </source>
</evidence>
<dbReference type="InterPro" id="IPR036388">
    <property type="entry name" value="WH-like_DNA-bd_sf"/>
</dbReference>
<dbReference type="Pfam" id="PF03551">
    <property type="entry name" value="PadR"/>
    <property type="match status" value="1"/>
</dbReference>
<dbReference type="GO" id="GO:0003677">
    <property type="term" value="F:DNA binding"/>
    <property type="evidence" value="ECO:0007669"/>
    <property type="project" value="UniProtKB-KW"/>
</dbReference>
<keyword evidence="4" id="KW-1185">Reference proteome</keyword>
<proteinExistence type="predicted"/>
<sequence length="216" mass="23440">MFGRFHERLHERHHARHHGGPWGGRGAERDCSPGGRWGRGDFEGEGPGGFGPRGGWFGGRGGRVFAHGDLRLVLLALIGEKPSHGYELIRAIEDKFAGAYAPSPGAVYPTLTLLEEQDYIRSETAGGAKKLYTITEAGQAYLKENEVAVRGVLSRMDLAASAFASHSTPETVREAFRTLRQALHMRRGPWTAAEAERVRALIEKAARDIVGGGGEA</sequence>
<name>A0ABU0JBH4_9HYPH</name>
<evidence type="ECO:0000313" key="3">
    <source>
        <dbReference type="EMBL" id="MDQ0471623.1"/>
    </source>
</evidence>
<dbReference type="PANTHER" id="PTHR43252:SF7">
    <property type="entry name" value="TRANSCRIPTIONAL REGULATOR YQJI"/>
    <property type="match status" value="1"/>
</dbReference>
<dbReference type="InterPro" id="IPR005149">
    <property type="entry name" value="Tscrpt_reg_PadR_N"/>
</dbReference>
<dbReference type="InterPro" id="IPR036390">
    <property type="entry name" value="WH_DNA-bd_sf"/>
</dbReference>
<dbReference type="Gene3D" id="1.10.10.10">
    <property type="entry name" value="Winged helix-like DNA-binding domain superfamily/Winged helix DNA-binding domain"/>
    <property type="match status" value="1"/>
</dbReference>
<keyword evidence="3" id="KW-0238">DNA-binding</keyword>
<evidence type="ECO:0000259" key="2">
    <source>
        <dbReference type="Pfam" id="PF03551"/>
    </source>
</evidence>
<feature type="domain" description="Transcription regulator PadR N-terminal" evidence="2">
    <location>
        <begin position="74"/>
        <end position="144"/>
    </location>
</feature>
<reference evidence="3 4" key="1">
    <citation type="submission" date="2023-07" db="EMBL/GenBank/DDBJ databases">
        <title>Genomic Encyclopedia of Type Strains, Phase IV (KMG-IV): sequencing the most valuable type-strain genomes for metagenomic binning, comparative biology and taxonomic classification.</title>
        <authorList>
            <person name="Goeker M."/>
        </authorList>
    </citation>
    <scope>NUCLEOTIDE SEQUENCE [LARGE SCALE GENOMIC DNA]</scope>
    <source>
        <strain evidence="3 4">DSM 19619</strain>
    </source>
</reference>
<organism evidence="3 4">
    <name type="scientific">Labrys wisconsinensis</name>
    <dbReference type="NCBI Taxonomy" id="425677"/>
    <lineage>
        <taxon>Bacteria</taxon>
        <taxon>Pseudomonadati</taxon>
        <taxon>Pseudomonadota</taxon>
        <taxon>Alphaproteobacteria</taxon>
        <taxon>Hyphomicrobiales</taxon>
        <taxon>Xanthobacteraceae</taxon>
        <taxon>Labrys</taxon>
    </lineage>
</organism>
<dbReference type="RefSeq" id="WP_307277105.1">
    <property type="nucleotide sequence ID" value="NZ_JAUSVX010000009.1"/>
</dbReference>
<evidence type="ECO:0000313" key="4">
    <source>
        <dbReference type="Proteomes" id="UP001242480"/>
    </source>
</evidence>
<dbReference type="PANTHER" id="PTHR43252">
    <property type="entry name" value="TRANSCRIPTIONAL REGULATOR YQJI"/>
    <property type="match status" value="1"/>
</dbReference>
<dbReference type="SUPFAM" id="SSF46785">
    <property type="entry name" value="Winged helix' DNA-binding domain"/>
    <property type="match status" value="1"/>
</dbReference>
<protein>
    <submittedName>
        <fullName evidence="3">DNA-binding PadR family transcriptional regulator</fullName>
    </submittedName>
</protein>
<gene>
    <name evidence="3" type="ORF">QO011_004648</name>
</gene>
<dbReference type="EMBL" id="JAUSVX010000009">
    <property type="protein sequence ID" value="MDQ0471623.1"/>
    <property type="molecule type" value="Genomic_DNA"/>
</dbReference>
<comment type="caution">
    <text evidence="3">The sequence shown here is derived from an EMBL/GenBank/DDBJ whole genome shotgun (WGS) entry which is preliminary data.</text>
</comment>
<accession>A0ABU0JBH4</accession>
<dbReference type="Proteomes" id="UP001242480">
    <property type="component" value="Unassembled WGS sequence"/>
</dbReference>